<dbReference type="Pfam" id="PF00132">
    <property type="entry name" value="Hexapep"/>
    <property type="match status" value="1"/>
</dbReference>
<organism evidence="1 2">
    <name type="scientific">Aequorivita ciconiae</name>
    <dbReference type="NCBI Taxonomy" id="2494375"/>
    <lineage>
        <taxon>Bacteria</taxon>
        <taxon>Pseudomonadati</taxon>
        <taxon>Bacteroidota</taxon>
        <taxon>Flavobacteriia</taxon>
        <taxon>Flavobacteriales</taxon>
        <taxon>Flavobacteriaceae</taxon>
        <taxon>Aequorivita</taxon>
    </lineage>
</organism>
<dbReference type="RefSeq" id="WP_128249684.1">
    <property type="nucleotide sequence ID" value="NZ_CP034951.1"/>
</dbReference>
<proteinExistence type="predicted"/>
<protein>
    <submittedName>
        <fullName evidence="1">Serine acetyltransferase</fullName>
    </submittedName>
</protein>
<dbReference type="InterPro" id="IPR001451">
    <property type="entry name" value="Hexapep"/>
</dbReference>
<reference evidence="1 2" key="1">
    <citation type="submission" date="2019-01" db="EMBL/GenBank/DDBJ databases">
        <title>Complete genome sequencing of Aequorivita sp. H23M31.</title>
        <authorList>
            <person name="Bae J.-W."/>
        </authorList>
    </citation>
    <scope>NUCLEOTIDE SEQUENCE [LARGE SCALE GENOMIC DNA]</scope>
    <source>
        <strain evidence="1 2">H23M31</strain>
    </source>
</reference>
<dbReference type="SUPFAM" id="SSF51161">
    <property type="entry name" value="Trimeric LpxA-like enzymes"/>
    <property type="match status" value="1"/>
</dbReference>
<dbReference type="InterPro" id="IPR011004">
    <property type="entry name" value="Trimer_LpxA-like_sf"/>
</dbReference>
<evidence type="ECO:0000313" key="1">
    <source>
        <dbReference type="EMBL" id="QAA81296.1"/>
    </source>
</evidence>
<name>A0A410G1Z8_9FLAO</name>
<dbReference type="PANTHER" id="PTHR42811">
    <property type="entry name" value="SERINE ACETYLTRANSFERASE"/>
    <property type="match status" value="1"/>
</dbReference>
<keyword evidence="2" id="KW-1185">Reference proteome</keyword>
<dbReference type="Gene3D" id="2.160.10.10">
    <property type="entry name" value="Hexapeptide repeat proteins"/>
    <property type="match status" value="1"/>
</dbReference>
<sequence>MINSKKDYLYYLNADRIALGKPEYSFFHGVKEYLKIDLIWKFQRLLRKSEYYKNVKSKQSFIGKVSYIIIKRRFKSKSLELGFSIPENVFGPGLAILHYGTIIINDAVRIGKNCRIHACVNIGTSGGKEGAPIIGDNVYIGPGAKIYGEILIPNNCAIAANAAVEKTFFNEGMVLGGVPAKEIGKVDIKRIIKHI</sequence>
<gene>
    <name evidence="1" type="ORF">EI546_05940</name>
</gene>
<dbReference type="AlphaFoldDB" id="A0A410G1Z8"/>
<keyword evidence="1" id="KW-0808">Transferase</keyword>
<dbReference type="GO" id="GO:0016740">
    <property type="term" value="F:transferase activity"/>
    <property type="evidence" value="ECO:0007669"/>
    <property type="project" value="UniProtKB-KW"/>
</dbReference>
<dbReference type="EMBL" id="CP034951">
    <property type="protein sequence ID" value="QAA81296.1"/>
    <property type="molecule type" value="Genomic_DNA"/>
</dbReference>
<accession>A0A410G1Z8</accession>
<dbReference type="OrthoDB" id="9814490at2"/>
<dbReference type="Proteomes" id="UP000285517">
    <property type="component" value="Chromosome"/>
</dbReference>
<evidence type="ECO:0000313" key="2">
    <source>
        <dbReference type="Proteomes" id="UP000285517"/>
    </source>
</evidence>
<dbReference type="KEGG" id="aev:EI546_05940"/>